<dbReference type="GO" id="GO:0003924">
    <property type="term" value="F:GTPase activity"/>
    <property type="evidence" value="ECO:0007669"/>
    <property type="project" value="InterPro"/>
</dbReference>
<reference evidence="8 9" key="1">
    <citation type="journal article" date="2019" name="New Phytol.">
        <title>Comparative genomics reveals unique wood-decay strategies and fruiting body development in the Schizophyllaceae.</title>
        <authorList>
            <person name="Almasi E."/>
            <person name="Sahu N."/>
            <person name="Krizsan K."/>
            <person name="Balint B."/>
            <person name="Kovacs G.M."/>
            <person name="Kiss B."/>
            <person name="Cseklye J."/>
            <person name="Drula E."/>
            <person name="Henrissat B."/>
            <person name="Nagy I."/>
            <person name="Chovatia M."/>
            <person name="Adam C."/>
            <person name="LaButti K."/>
            <person name="Lipzen A."/>
            <person name="Riley R."/>
            <person name="Grigoriev I.V."/>
            <person name="Nagy L.G."/>
        </authorList>
    </citation>
    <scope>NUCLEOTIDE SEQUENCE [LARGE SCALE GENOMIC DNA]</scope>
    <source>
        <strain evidence="8 9">NL-1724</strain>
    </source>
</reference>
<dbReference type="EMBL" id="VDMD01000001">
    <property type="protein sequence ID" value="TRM70315.1"/>
    <property type="molecule type" value="Genomic_DNA"/>
</dbReference>
<evidence type="ECO:0000256" key="5">
    <source>
        <dbReference type="PIRSR" id="PIRSR601019-1"/>
    </source>
</evidence>
<evidence type="ECO:0000256" key="7">
    <source>
        <dbReference type="SAM" id="MobiDB-lite"/>
    </source>
</evidence>
<keyword evidence="4" id="KW-0807">Transducer</keyword>
<dbReference type="AlphaFoldDB" id="A0A550CZV4"/>
<dbReference type="FunFam" id="3.40.50.300:FF:000692">
    <property type="entry name" value="Guanine nucleotide-binding protein subunit alpha"/>
    <property type="match status" value="1"/>
</dbReference>
<dbReference type="GO" id="GO:0005525">
    <property type="term" value="F:GTP binding"/>
    <property type="evidence" value="ECO:0007669"/>
    <property type="project" value="UniProtKB-KW"/>
</dbReference>
<evidence type="ECO:0000256" key="6">
    <source>
        <dbReference type="PIRSR" id="PIRSR601019-2"/>
    </source>
</evidence>
<keyword evidence="3 5" id="KW-0342">GTP-binding</keyword>
<name>A0A550CZV4_9AGAR</name>
<proteinExistence type="predicted"/>
<dbReference type="GO" id="GO:0031683">
    <property type="term" value="F:G-protein beta/gamma-subunit complex binding"/>
    <property type="evidence" value="ECO:0007669"/>
    <property type="project" value="InterPro"/>
</dbReference>
<dbReference type="PROSITE" id="PS51882">
    <property type="entry name" value="G_ALPHA"/>
    <property type="match status" value="1"/>
</dbReference>
<dbReference type="SUPFAM" id="SSF47895">
    <property type="entry name" value="Transducin (alpha subunit), insertion domain"/>
    <property type="match status" value="1"/>
</dbReference>
<dbReference type="GO" id="GO:0046872">
    <property type="term" value="F:metal ion binding"/>
    <property type="evidence" value="ECO:0007669"/>
    <property type="project" value="UniProtKB-KW"/>
</dbReference>
<protein>
    <submittedName>
        <fullName evidence="8">Guanine nucleotide binding protein, alpha subunit</fullName>
    </submittedName>
</protein>
<feature type="binding site" evidence="6">
    <location>
        <position position="66"/>
    </location>
    <ligand>
        <name>Mg(2+)</name>
        <dbReference type="ChEBI" id="CHEBI:18420"/>
    </ligand>
</feature>
<dbReference type="PANTHER" id="PTHR10218:SF360">
    <property type="entry name" value="GUANINE NUCLEOTIDE-BINDING PROTEIN SUBUNIT ALPHA HOMOLOG"/>
    <property type="match status" value="1"/>
</dbReference>
<keyword evidence="2 5" id="KW-0547">Nucleotide-binding</keyword>
<dbReference type="PANTHER" id="PTHR10218">
    <property type="entry name" value="GTP-BINDING PROTEIN ALPHA SUBUNIT"/>
    <property type="match status" value="1"/>
</dbReference>
<accession>A0A550CZV4</accession>
<dbReference type="InterPro" id="IPR011025">
    <property type="entry name" value="GproteinA_insert"/>
</dbReference>
<evidence type="ECO:0000256" key="2">
    <source>
        <dbReference type="ARBA" id="ARBA00022741"/>
    </source>
</evidence>
<dbReference type="Pfam" id="PF00503">
    <property type="entry name" value="G-alpha"/>
    <property type="match status" value="1"/>
</dbReference>
<dbReference type="GO" id="GO:0005737">
    <property type="term" value="C:cytoplasm"/>
    <property type="evidence" value="ECO:0007669"/>
    <property type="project" value="TreeGrafter"/>
</dbReference>
<dbReference type="InterPro" id="IPR027417">
    <property type="entry name" value="P-loop_NTPase"/>
</dbReference>
<evidence type="ECO:0000256" key="1">
    <source>
        <dbReference type="ARBA" id="ARBA00022723"/>
    </source>
</evidence>
<dbReference type="Proteomes" id="UP000320762">
    <property type="component" value="Unassembled WGS sequence"/>
</dbReference>
<keyword evidence="6" id="KW-0460">Magnesium</keyword>
<evidence type="ECO:0000256" key="3">
    <source>
        <dbReference type="ARBA" id="ARBA00023134"/>
    </source>
</evidence>
<feature type="binding site" evidence="6">
    <location>
        <position position="243"/>
    </location>
    <ligand>
        <name>Mg(2+)</name>
        <dbReference type="ChEBI" id="CHEBI:18420"/>
    </ligand>
</feature>
<evidence type="ECO:0000256" key="4">
    <source>
        <dbReference type="ARBA" id="ARBA00023224"/>
    </source>
</evidence>
<dbReference type="InterPro" id="IPR001019">
    <property type="entry name" value="Gprotein_alpha_su"/>
</dbReference>
<dbReference type="SUPFAM" id="SSF52540">
    <property type="entry name" value="P-loop containing nucleoside triphosphate hydrolases"/>
    <property type="match status" value="1"/>
</dbReference>
<keyword evidence="1 6" id="KW-0479">Metal-binding</keyword>
<dbReference type="PRINTS" id="PR00318">
    <property type="entry name" value="GPROTEINA"/>
</dbReference>
<dbReference type="Gene3D" id="3.40.50.300">
    <property type="entry name" value="P-loop containing nucleotide triphosphate hydrolases"/>
    <property type="match status" value="2"/>
</dbReference>
<sequence length="439" mass="49857">MSTDTLSSRSSRASRKEKRSLEILASQNSRSIDALIQHDSERRKRARRTLSDLPVLVLGPTGSGKSTICKQFYHFYAPHVLEGERALWRPLVFLNVIAAVRAIIDDVDYALDTGAEQPDPEVGELRRRLLPLISMEDSLVNEFNRDAGVGRRAHPCMRLGCLQSDVPQLPGPSPVRELVARTICESAQAMRELWRNLYVQNLVRERKVRVDDNATYFFNALSRIGNVPYIPTIEDIVHARADSYGMIEHRIPTEIRDQRRTWLLQDVSGVGGRKPVWANFFADGNGHPSKASQTVIFVMSIAAFDEYILEEPFTNCIEHSLKMFSEICSNRLLANAQFIVMLNKCDVLKRKLRRGVKVRDFLRGYGKRPNTYDEVADFMRAHVVRAYERRPGADRMPANAKRLTTYFTTLVDVKETQNILTGLGDVVQSHMSATSECTF</sequence>
<comment type="caution">
    <text evidence="8">The sequence shown here is derived from an EMBL/GenBank/DDBJ whole genome shotgun (WGS) entry which is preliminary data.</text>
</comment>
<feature type="binding site" evidence="5">
    <location>
        <begin position="343"/>
        <end position="346"/>
    </location>
    <ligand>
        <name>GTP</name>
        <dbReference type="ChEBI" id="CHEBI:37565"/>
    </ligand>
</feature>
<evidence type="ECO:0000313" key="9">
    <source>
        <dbReference type="Proteomes" id="UP000320762"/>
    </source>
</evidence>
<feature type="region of interest" description="Disordered" evidence="7">
    <location>
        <begin position="1"/>
        <end position="21"/>
    </location>
</feature>
<evidence type="ECO:0000313" key="8">
    <source>
        <dbReference type="EMBL" id="TRM70315.1"/>
    </source>
</evidence>
<dbReference type="GO" id="GO:0001664">
    <property type="term" value="F:G protein-coupled receptor binding"/>
    <property type="evidence" value="ECO:0007669"/>
    <property type="project" value="TreeGrafter"/>
</dbReference>
<dbReference type="GO" id="GO:0007188">
    <property type="term" value="P:adenylate cyclase-modulating G protein-coupled receptor signaling pathway"/>
    <property type="evidence" value="ECO:0007669"/>
    <property type="project" value="TreeGrafter"/>
</dbReference>
<organism evidence="8 9">
    <name type="scientific">Schizophyllum amplum</name>
    <dbReference type="NCBI Taxonomy" id="97359"/>
    <lineage>
        <taxon>Eukaryota</taxon>
        <taxon>Fungi</taxon>
        <taxon>Dikarya</taxon>
        <taxon>Basidiomycota</taxon>
        <taxon>Agaricomycotina</taxon>
        <taxon>Agaricomycetes</taxon>
        <taxon>Agaricomycetidae</taxon>
        <taxon>Agaricales</taxon>
        <taxon>Schizophyllaceae</taxon>
        <taxon>Schizophyllum</taxon>
    </lineage>
</organism>
<dbReference type="GO" id="GO:0005834">
    <property type="term" value="C:heterotrimeric G-protein complex"/>
    <property type="evidence" value="ECO:0007669"/>
    <property type="project" value="TreeGrafter"/>
</dbReference>
<dbReference type="STRING" id="97359.A0A550CZV4"/>
<dbReference type="SMART" id="SM00275">
    <property type="entry name" value="G_alpha"/>
    <property type="match status" value="1"/>
</dbReference>
<dbReference type="Gene3D" id="1.10.400.10">
    <property type="entry name" value="GI Alpha 1, domain 2-like"/>
    <property type="match status" value="2"/>
</dbReference>
<gene>
    <name evidence="8" type="ORF">BD626DRAFT_27099</name>
</gene>
<feature type="compositionally biased region" description="Low complexity" evidence="7">
    <location>
        <begin position="1"/>
        <end position="11"/>
    </location>
</feature>
<keyword evidence="9" id="KW-1185">Reference proteome</keyword>
<dbReference type="OrthoDB" id="5817230at2759"/>